<organism evidence="1 2">
    <name type="scientific">Streptomyces rameus</name>
    <dbReference type="NCBI Taxonomy" id="68261"/>
    <lineage>
        <taxon>Bacteria</taxon>
        <taxon>Bacillati</taxon>
        <taxon>Actinomycetota</taxon>
        <taxon>Actinomycetes</taxon>
        <taxon>Kitasatosporales</taxon>
        <taxon>Streptomycetaceae</taxon>
        <taxon>Streptomyces</taxon>
    </lineage>
</organism>
<dbReference type="RefSeq" id="WP_345052302.1">
    <property type="nucleotide sequence ID" value="NZ_BAAAVM010000038.1"/>
</dbReference>
<accession>A0ABP6NCF1</accession>
<gene>
    <name evidence="1" type="ORF">GCM10010521_33100</name>
</gene>
<protein>
    <submittedName>
        <fullName evidence="1">Uncharacterized protein</fullName>
    </submittedName>
</protein>
<evidence type="ECO:0000313" key="1">
    <source>
        <dbReference type="EMBL" id="GAA3143624.1"/>
    </source>
</evidence>
<name>A0ABP6NCF1_9ACTN</name>
<keyword evidence="2" id="KW-1185">Reference proteome</keyword>
<reference evidence="2" key="1">
    <citation type="journal article" date="2019" name="Int. J. Syst. Evol. Microbiol.">
        <title>The Global Catalogue of Microorganisms (GCM) 10K type strain sequencing project: providing services to taxonomists for standard genome sequencing and annotation.</title>
        <authorList>
            <consortium name="The Broad Institute Genomics Platform"/>
            <consortium name="The Broad Institute Genome Sequencing Center for Infectious Disease"/>
            <person name="Wu L."/>
            <person name="Ma J."/>
        </authorList>
    </citation>
    <scope>NUCLEOTIDE SEQUENCE [LARGE SCALE GENOMIC DNA]</scope>
    <source>
        <strain evidence="2">JCM 11574</strain>
    </source>
</reference>
<comment type="caution">
    <text evidence="1">The sequence shown here is derived from an EMBL/GenBank/DDBJ whole genome shotgun (WGS) entry which is preliminary data.</text>
</comment>
<dbReference type="EMBL" id="BAAAVM010000038">
    <property type="protein sequence ID" value="GAA3143624.1"/>
    <property type="molecule type" value="Genomic_DNA"/>
</dbReference>
<sequence length="49" mass="5062">MPATAELIGAVLALACLGILTLCSVRSITRRRLPPPPRAQGCPPPGARV</sequence>
<dbReference type="Proteomes" id="UP001500893">
    <property type="component" value="Unassembled WGS sequence"/>
</dbReference>
<proteinExistence type="predicted"/>
<evidence type="ECO:0000313" key="2">
    <source>
        <dbReference type="Proteomes" id="UP001500893"/>
    </source>
</evidence>